<evidence type="ECO:0000313" key="2">
    <source>
        <dbReference type="Proteomes" id="UP001227268"/>
    </source>
</evidence>
<organism evidence="1 2">
    <name type="scientific">Naganishia friedmannii</name>
    <dbReference type="NCBI Taxonomy" id="89922"/>
    <lineage>
        <taxon>Eukaryota</taxon>
        <taxon>Fungi</taxon>
        <taxon>Dikarya</taxon>
        <taxon>Basidiomycota</taxon>
        <taxon>Agaricomycotina</taxon>
        <taxon>Tremellomycetes</taxon>
        <taxon>Filobasidiales</taxon>
        <taxon>Filobasidiaceae</taxon>
        <taxon>Naganishia</taxon>
    </lineage>
</organism>
<proteinExistence type="predicted"/>
<keyword evidence="2" id="KW-1185">Reference proteome</keyword>
<accession>A0ACC2VWX0</accession>
<dbReference type="Proteomes" id="UP001227268">
    <property type="component" value="Unassembled WGS sequence"/>
</dbReference>
<comment type="caution">
    <text evidence="1">The sequence shown here is derived from an EMBL/GenBank/DDBJ whole genome shotgun (WGS) entry which is preliminary data.</text>
</comment>
<dbReference type="EMBL" id="JASBWT010000006">
    <property type="protein sequence ID" value="KAJ9103959.1"/>
    <property type="molecule type" value="Genomic_DNA"/>
</dbReference>
<sequence>MRIKKKGGSSAPLWLLLLANYLLSPVIATTYGYRQENYTDITYHDYDNAEVSTSTSVPVSVFTQHTAFTTATGPTLIGSSYPATSYLAYSTTYPTKTTHSAIRSSSPSLPASQQVVRRVTDVEYDIGDHPRAYDNPERLLTELPSLEVIHHVADVPQDINGPSGMRDDIKQHPVDTQLSEIVREELDVPLDLIDPPPIDDDLEQPSIDTRDRRSAHVMNDPAHAFIDIPSHSTTHDNDSSNTNAITTTTDHQVRADSATESSDSERKNGFVSGKMDNAEKRRRIVLSSTCYPVFNKVITVGRLALDFGVNWLPKDWNPHKDPPKIDHIVEEWVEKLAVQDGQNAEGDAINHVLRGKLQQVDVTLTFLKHKVEVLEMAETRHEETNERQNERDTAADARELETDKKERAAEALMKEANENYRLVKKRFLHKTMRDLSKDHRFDTTDSRSTAVSIPQSPPFWRILPPQPYCPVPRSSLAIRILQAVRALWRYLQQTVAWLKSVDWRRVGRDVRRRILIAGQKLSIMLYHLCWFFVLYARHTKIETTDGALPGPPWCPGSYPHDLDLYFPDDLGDDGHRPQRSRSNSSSHEGQFRPPRTRFIENELRRRGRYGLADRSPPPEYLESIASRPITPTQLITERAARPGAARFLSVLDERLGRLVEHASSFRRSRSLSPRMIPSRNEDVVRPLRQSATPSRPVLVEPAAEPELLQPLQPLDDAVATPNLVNDAAAGLLDLGLVGPSVFHTPSPPGHFQAGDAVSSDAPAEVVPETVTEDQETVLPLQHDVSVPTFSGGPEPINVDAPASDIATENVEMILAPEPNASVGTTVTNSVSDDAQVPRDEVPDEAQVPRDEEQEVLAPVQQAPSPRTVDVPPSSTTDDDERTMVEPETPSMQPDAPVLRVTSSPFVSIKVMQRKDEEEEPPSIEQAAVLPVPVLVDEVAVAPPAPAFPVGPSSPVMLATPMDVEDVREAEFQPEPCCPVRAVSPVTIPILMETEPTFMRSVIQPAPVAELQTPMDVEGMNVAEFQPTSPHAMAVDEFNVAGVQPIPCPPIRLLPAPTWLEDETMEMENVDEDIEDVGMEVKEVLSEIEDVEMESDDSSLRLEEPDMGIDEIMEGTSARDASVVLLTEMITVPVVPAAQLSAGNFSVFKLPALTSPRPSTWTTNSAFNTPATPTQQPQRATTTRKEVSGSANVFSADFKLPAVSTHRTSMPAAEMSTSVRVISKKDCKPLLPNMVKRPPPTSIIHPSRAAVDPNFTNDSPRYATVHLLDVKKKTPYEIEEARKQEILEDINKHRTERATPAVKNDISTEPSSDSSTQVDRVGRTGSVQRRWKPTKPKPKPIDPTISLTVMSTQGATTSTDTANADEKSQSNDAPVPAPAPALPPLSAYPPWEVDRVSAREVLRIFGEQPEFAVQPRVVPHALPAPSITQGPTHQRVFQNAGQLMMDPLLVSADAILTINKGIPASGAMQQAQTQGERRSQALPARRRISASTTQPLPIDNQQECSAPPAPTPNAFEIPELNGNRSASTPVLRTVDDAFNPTNEYDELPEWS</sequence>
<name>A0ACC2VWX0_9TREE</name>
<evidence type="ECO:0000313" key="1">
    <source>
        <dbReference type="EMBL" id="KAJ9103959.1"/>
    </source>
</evidence>
<gene>
    <name evidence="1" type="ORF">QFC21_002422</name>
</gene>
<protein>
    <submittedName>
        <fullName evidence="1">Uncharacterized protein</fullName>
    </submittedName>
</protein>
<reference evidence="1" key="1">
    <citation type="submission" date="2023-04" db="EMBL/GenBank/DDBJ databases">
        <title>Draft Genome sequencing of Naganishia species isolated from polar environments using Oxford Nanopore Technology.</title>
        <authorList>
            <person name="Leo P."/>
            <person name="Venkateswaran K."/>
        </authorList>
    </citation>
    <scope>NUCLEOTIDE SEQUENCE</scope>
    <source>
        <strain evidence="1">MNA-CCFEE 5423</strain>
    </source>
</reference>